<organism evidence="2 3">
    <name type="scientific">Cercospora zeae-maydis SCOH1-5</name>
    <dbReference type="NCBI Taxonomy" id="717836"/>
    <lineage>
        <taxon>Eukaryota</taxon>
        <taxon>Fungi</taxon>
        <taxon>Dikarya</taxon>
        <taxon>Ascomycota</taxon>
        <taxon>Pezizomycotina</taxon>
        <taxon>Dothideomycetes</taxon>
        <taxon>Dothideomycetidae</taxon>
        <taxon>Mycosphaerellales</taxon>
        <taxon>Mycosphaerellaceae</taxon>
        <taxon>Cercospora</taxon>
    </lineage>
</organism>
<evidence type="ECO:0000313" key="3">
    <source>
        <dbReference type="Proteomes" id="UP000799539"/>
    </source>
</evidence>
<keyword evidence="3" id="KW-1185">Reference proteome</keyword>
<dbReference type="Proteomes" id="UP000799539">
    <property type="component" value="Unassembled WGS sequence"/>
</dbReference>
<name>A0A6A6FJ85_9PEZI</name>
<feature type="region of interest" description="Disordered" evidence="1">
    <location>
        <begin position="16"/>
        <end position="61"/>
    </location>
</feature>
<protein>
    <submittedName>
        <fullName evidence="2">Uncharacterized protein</fullName>
    </submittedName>
</protein>
<gene>
    <name evidence="2" type="ORF">CERZMDRAFT_90459</name>
</gene>
<evidence type="ECO:0000313" key="2">
    <source>
        <dbReference type="EMBL" id="KAF2213473.1"/>
    </source>
</evidence>
<dbReference type="EMBL" id="ML992670">
    <property type="protein sequence ID" value="KAF2213473.1"/>
    <property type="molecule type" value="Genomic_DNA"/>
</dbReference>
<reference evidence="2" key="1">
    <citation type="journal article" date="2020" name="Stud. Mycol.">
        <title>101 Dothideomycetes genomes: a test case for predicting lifestyles and emergence of pathogens.</title>
        <authorList>
            <person name="Haridas S."/>
            <person name="Albert R."/>
            <person name="Binder M."/>
            <person name="Bloem J."/>
            <person name="Labutti K."/>
            <person name="Salamov A."/>
            <person name="Andreopoulos B."/>
            <person name="Baker S."/>
            <person name="Barry K."/>
            <person name="Bills G."/>
            <person name="Bluhm B."/>
            <person name="Cannon C."/>
            <person name="Castanera R."/>
            <person name="Culley D."/>
            <person name="Daum C."/>
            <person name="Ezra D."/>
            <person name="Gonzalez J."/>
            <person name="Henrissat B."/>
            <person name="Kuo A."/>
            <person name="Liang C."/>
            <person name="Lipzen A."/>
            <person name="Lutzoni F."/>
            <person name="Magnuson J."/>
            <person name="Mondo S."/>
            <person name="Nolan M."/>
            <person name="Ohm R."/>
            <person name="Pangilinan J."/>
            <person name="Park H.-J."/>
            <person name="Ramirez L."/>
            <person name="Alfaro M."/>
            <person name="Sun H."/>
            <person name="Tritt A."/>
            <person name="Yoshinaga Y."/>
            <person name="Zwiers L.-H."/>
            <person name="Turgeon B."/>
            <person name="Goodwin S."/>
            <person name="Spatafora J."/>
            <person name="Crous P."/>
            <person name="Grigoriev I."/>
        </authorList>
    </citation>
    <scope>NUCLEOTIDE SEQUENCE</scope>
    <source>
        <strain evidence="2">SCOH1-5</strain>
    </source>
</reference>
<evidence type="ECO:0000256" key="1">
    <source>
        <dbReference type="SAM" id="MobiDB-lite"/>
    </source>
</evidence>
<dbReference type="OrthoDB" id="10448516at2759"/>
<proteinExistence type="predicted"/>
<feature type="compositionally biased region" description="Basic and acidic residues" evidence="1">
    <location>
        <begin position="46"/>
        <end position="58"/>
    </location>
</feature>
<accession>A0A6A6FJ85</accession>
<sequence>MAHQAEKSVCISDIAQRASKTAPANAETAQPTTQHDSARATPCDGDESHNPRTKKTPEHSTSVALHIRNHAAISTRSPSADTAHLPLISLEDPSLSNPLPRHLRCDIESERASLVSPVVLTTLPFGSVIEAANLYPDERCEKCQTYLRGDGAKCPDHIGEAGTQGFTPWASLSED</sequence>
<dbReference type="AlphaFoldDB" id="A0A6A6FJ85"/>